<protein>
    <recommendedName>
        <fullName evidence="2">N-acetyltransferase domain-containing protein</fullName>
    </recommendedName>
</protein>
<organism evidence="1">
    <name type="scientific">uncultured Chloroflexia bacterium</name>
    <dbReference type="NCBI Taxonomy" id="1672391"/>
    <lineage>
        <taxon>Bacteria</taxon>
        <taxon>Bacillati</taxon>
        <taxon>Chloroflexota</taxon>
        <taxon>Chloroflexia</taxon>
        <taxon>environmental samples</taxon>
    </lineage>
</organism>
<dbReference type="AlphaFoldDB" id="A0A6J4MPN4"/>
<name>A0A6J4MPN4_9CHLR</name>
<accession>A0A6J4MPN4</accession>
<sequence length="66" mass="7117">MIDDSVIVRPARVSDASAIADLLLEGFGHDYGGKLRTPEGRRMMERIHKLPGRLTGIFVVTVAGGP</sequence>
<proteinExistence type="predicted"/>
<feature type="non-terminal residue" evidence="1">
    <location>
        <position position="66"/>
    </location>
</feature>
<gene>
    <name evidence="1" type="ORF">AVDCRST_MAG93-7769</name>
</gene>
<evidence type="ECO:0000313" key="1">
    <source>
        <dbReference type="EMBL" id="CAA9362992.1"/>
    </source>
</evidence>
<evidence type="ECO:0008006" key="2">
    <source>
        <dbReference type="Google" id="ProtNLM"/>
    </source>
</evidence>
<dbReference type="EMBL" id="CADCTR010002618">
    <property type="protein sequence ID" value="CAA9362992.1"/>
    <property type="molecule type" value="Genomic_DNA"/>
</dbReference>
<reference evidence="1" key="1">
    <citation type="submission" date="2020-02" db="EMBL/GenBank/DDBJ databases">
        <authorList>
            <person name="Meier V. D."/>
        </authorList>
    </citation>
    <scope>NUCLEOTIDE SEQUENCE</scope>
    <source>
        <strain evidence="1">AVDCRST_MAG93</strain>
    </source>
</reference>